<evidence type="ECO:0000313" key="2">
    <source>
        <dbReference type="Proteomes" id="UP001319882"/>
    </source>
</evidence>
<sequence>METSHYVLGGQYEVKTAPHEMRMSLWIYAPIILERATQKRVLDLSHGPWDLRRLGEDDGRIVLTLARYPEGDREHIVEVDPRQGMAIVAGVRHPLGEIDTVLAAIA</sequence>
<dbReference type="Proteomes" id="UP001319882">
    <property type="component" value="Unassembled WGS sequence"/>
</dbReference>
<dbReference type="EMBL" id="WHVL01000006">
    <property type="protein sequence ID" value="MCB8890238.1"/>
    <property type="molecule type" value="Genomic_DNA"/>
</dbReference>
<name>A0ABS8DV82_9GAMM</name>
<evidence type="ECO:0000313" key="1">
    <source>
        <dbReference type="EMBL" id="MCB8890238.1"/>
    </source>
</evidence>
<protein>
    <submittedName>
        <fullName evidence="1">Uncharacterized protein</fullName>
    </submittedName>
</protein>
<accession>A0ABS8DV82</accession>
<gene>
    <name evidence="1" type="ORF">GEV37_14055</name>
</gene>
<dbReference type="RefSeq" id="WP_227390907.1">
    <property type="nucleotide sequence ID" value="NZ_JBHSCJ010000008.1"/>
</dbReference>
<organism evidence="1 2">
    <name type="scientific">Vreelandella malpeensis</name>
    <dbReference type="NCBI Taxonomy" id="1172368"/>
    <lineage>
        <taxon>Bacteria</taxon>
        <taxon>Pseudomonadati</taxon>
        <taxon>Pseudomonadota</taxon>
        <taxon>Gammaproteobacteria</taxon>
        <taxon>Oceanospirillales</taxon>
        <taxon>Halomonadaceae</taxon>
        <taxon>Vreelandella</taxon>
    </lineage>
</organism>
<reference evidence="1 2" key="1">
    <citation type="journal article" date="2021" name="Sci. Rep.">
        <title>Genome analysis of a halophilic bacterium Halomonas malpeensis YU-PRIM-29(T) reveals its exopolysaccharide and pigment producing capabilities.</title>
        <authorList>
            <person name="Athmika"/>
            <person name="Ghate S.D."/>
            <person name="Arun A.B."/>
            <person name="Rao S.S."/>
            <person name="Kumar S.T.A."/>
            <person name="Kandiyil M.K."/>
            <person name="Saptami K."/>
            <person name="Rekha P.D."/>
        </authorList>
    </citation>
    <scope>NUCLEOTIDE SEQUENCE [LARGE SCALE GENOMIC DNA]</scope>
    <source>
        <strain evidence="2">prim 29</strain>
    </source>
</reference>
<proteinExistence type="predicted"/>
<comment type="caution">
    <text evidence="1">The sequence shown here is derived from an EMBL/GenBank/DDBJ whole genome shotgun (WGS) entry which is preliminary data.</text>
</comment>
<keyword evidence="2" id="KW-1185">Reference proteome</keyword>